<evidence type="ECO:0000313" key="10">
    <source>
        <dbReference type="EMBL" id="MEE6147151.1"/>
    </source>
</evidence>
<comment type="caution">
    <text evidence="10">The sequence shown here is derived from an EMBL/GenBank/DDBJ whole genome shotgun (WGS) entry which is preliminary data.</text>
</comment>
<dbReference type="EMBL" id="JAZGJQ010000003">
    <property type="protein sequence ID" value="MEE6147151.1"/>
    <property type="molecule type" value="Genomic_DNA"/>
</dbReference>
<dbReference type="RefSeq" id="WP_330957918.1">
    <property type="nucleotide sequence ID" value="NZ_JAZGJQ010000003.1"/>
</dbReference>
<dbReference type="InterPro" id="IPR003838">
    <property type="entry name" value="ABC3_permease_C"/>
</dbReference>
<name>A0ABU7R996_9ACTN</name>
<feature type="transmembrane region" description="Helical" evidence="7">
    <location>
        <begin position="322"/>
        <end position="351"/>
    </location>
</feature>
<dbReference type="PANTHER" id="PTHR30572">
    <property type="entry name" value="MEMBRANE COMPONENT OF TRANSPORTER-RELATED"/>
    <property type="match status" value="1"/>
</dbReference>
<evidence type="ECO:0000256" key="3">
    <source>
        <dbReference type="ARBA" id="ARBA00022692"/>
    </source>
</evidence>
<sequence>MRASDLFYETFSAIHANRGRSLLTVLGIVIGIAAVISMTALIDGVKASLVGELGLDQSRTVMITCYVGRDLTSDDVDALEEGLSDQYDFITGTAYASGDATNGVATASLSIQGVEPEYFQATGVKASAGRLVSEGEASVGARVIVLDRQSADQLWPQGPDAALGQTLRLGNDDFTVVGVTEASLSGGTSYVPLKTAEARLTGSSAITHVVGFAREGEDMDSIAATTEAYLRRYFNVPDDAVTDGTSSSQYYISVMTMASILQQLDSTMAAFQLLMGAVAGVSLVVGGIGIMNMMLTNVTERIREIGLRKALGARRSDITLQFLLESVMLCLIGGVIGILLGYGSASVLAAVASSSSMMDGMQVTPVITPTAVVLATGICVGIGVLFGFYPAWRASRLDPVESLRYQ</sequence>
<dbReference type="Pfam" id="PF12704">
    <property type="entry name" value="MacB_PCD"/>
    <property type="match status" value="1"/>
</dbReference>
<evidence type="ECO:0000256" key="5">
    <source>
        <dbReference type="ARBA" id="ARBA00023136"/>
    </source>
</evidence>
<dbReference type="Pfam" id="PF02687">
    <property type="entry name" value="FtsX"/>
    <property type="match status" value="1"/>
</dbReference>
<feature type="domain" description="ABC3 transporter permease C-terminal" evidence="8">
    <location>
        <begin position="277"/>
        <end position="399"/>
    </location>
</feature>
<dbReference type="PANTHER" id="PTHR30572:SF4">
    <property type="entry name" value="ABC TRANSPORTER PERMEASE YTRF"/>
    <property type="match status" value="1"/>
</dbReference>
<keyword evidence="5 7" id="KW-0472">Membrane</keyword>
<comment type="subcellular location">
    <subcellularLocation>
        <location evidence="1">Cell membrane</location>
        <topology evidence="1">Multi-pass membrane protein</topology>
    </subcellularLocation>
</comment>
<accession>A0ABU7R996</accession>
<keyword evidence="4 7" id="KW-1133">Transmembrane helix</keyword>
<protein>
    <submittedName>
        <fullName evidence="10">ABC transporter permease</fullName>
    </submittedName>
</protein>
<reference evidence="10 11" key="1">
    <citation type="submission" date="2024-01" db="EMBL/GenBank/DDBJ databases">
        <title>Description of Olsenella sp. nov., isolated from pig feces.</title>
        <authorList>
            <person name="Chang Y.-H."/>
        </authorList>
    </citation>
    <scope>NUCLEOTIDE SEQUENCE [LARGE SCALE GENOMIC DNA]</scope>
    <source>
        <strain evidence="10 11">YH-ols2223</strain>
    </source>
</reference>
<evidence type="ECO:0000256" key="4">
    <source>
        <dbReference type="ARBA" id="ARBA00022989"/>
    </source>
</evidence>
<keyword evidence="2" id="KW-1003">Cell membrane</keyword>
<keyword evidence="11" id="KW-1185">Reference proteome</keyword>
<evidence type="ECO:0000313" key="11">
    <source>
        <dbReference type="Proteomes" id="UP001332931"/>
    </source>
</evidence>
<dbReference type="Proteomes" id="UP001332931">
    <property type="component" value="Unassembled WGS sequence"/>
</dbReference>
<feature type="domain" description="MacB-like periplasmic core" evidence="9">
    <location>
        <begin position="21"/>
        <end position="227"/>
    </location>
</feature>
<feature type="transmembrane region" description="Helical" evidence="7">
    <location>
        <begin position="269"/>
        <end position="295"/>
    </location>
</feature>
<comment type="similarity">
    <text evidence="6">Belongs to the ABC-4 integral membrane protein family.</text>
</comment>
<dbReference type="InterPro" id="IPR050250">
    <property type="entry name" value="Macrolide_Exporter_MacB"/>
</dbReference>
<gene>
    <name evidence="10" type="ORF">VXJ25_03960</name>
</gene>
<evidence type="ECO:0000256" key="6">
    <source>
        <dbReference type="ARBA" id="ARBA00038076"/>
    </source>
</evidence>
<feature type="transmembrane region" description="Helical" evidence="7">
    <location>
        <begin position="371"/>
        <end position="392"/>
    </location>
</feature>
<dbReference type="InterPro" id="IPR025857">
    <property type="entry name" value="MacB_PCD"/>
</dbReference>
<evidence type="ECO:0000256" key="1">
    <source>
        <dbReference type="ARBA" id="ARBA00004651"/>
    </source>
</evidence>
<keyword evidence="3 7" id="KW-0812">Transmembrane</keyword>
<evidence type="ECO:0000259" key="8">
    <source>
        <dbReference type="Pfam" id="PF02687"/>
    </source>
</evidence>
<evidence type="ECO:0000256" key="2">
    <source>
        <dbReference type="ARBA" id="ARBA00022475"/>
    </source>
</evidence>
<feature type="transmembrane region" description="Helical" evidence="7">
    <location>
        <begin position="21"/>
        <end position="42"/>
    </location>
</feature>
<proteinExistence type="inferred from homology"/>
<evidence type="ECO:0000259" key="9">
    <source>
        <dbReference type="Pfam" id="PF12704"/>
    </source>
</evidence>
<evidence type="ECO:0000256" key="7">
    <source>
        <dbReference type="SAM" id="Phobius"/>
    </source>
</evidence>
<organism evidence="10 11">
    <name type="scientific">Olsenella absiana</name>
    <dbReference type="NCBI Taxonomy" id="3115222"/>
    <lineage>
        <taxon>Bacteria</taxon>
        <taxon>Bacillati</taxon>
        <taxon>Actinomycetota</taxon>
        <taxon>Coriobacteriia</taxon>
        <taxon>Coriobacteriales</taxon>
        <taxon>Atopobiaceae</taxon>
        <taxon>Olsenella</taxon>
    </lineage>
</organism>